<evidence type="ECO:0000313" key="1">
    <source>
        <dbReference type="EMBL" id="GBP15190.1"/>
    </source>
</evidence>
<evidence type="ECO:0000313" key="2">
    <source>
        <dbReference type="Proteomes" id="UP000299102"/>
    </source>
</evidence>
<gene>
    <name evidence="1" type="ORF">EVAR_92198_1</name>
</gene>
<name>A0A4C1TN57_EUMVA</name>
<protein>
    <submittedName>
        <fullName evidence="1">Uncharacterized protein</fullName>
    </submittedName>
</protein>
<sequence length="111" mass="13027">MRNIYYRKDCDDFNSFYMMTGQRKIRYIDHPSSAHFDGRMVKEVDEKKSDKREKDSLPEEMRSAVMCGLRGIPPLRLVTSLVETRHGVFNLKLTSKQRKPSQHFGAQNVMD</sequence>
<accession>A0A4C1TN57</accession>
<reference evidence="1 2" key="1">
    <citation type="journal article" date="2019" name="Commun. Biol.">
        <title>The bagworm genome reveals a unique fibroin gene that provides high tensile strength.</title>
        <authorList>
            <person name="Kono N."/>
            <person name="Nakamura H."/>
            <person name="Ohtoshi R."/>
            <person name="Tomita M."/>
            <person name="Numata K."/>
            <person name="Arakawa K."/>
        </authorList>
    </citation>
    <scope>NUCLEOTIDE SEQUENCE [LARGE SCALE GENOMIC DNA]</scope>
</reference>
<keyword evidence="2" id="KW-1185">Reference proteome</keyword>
<comment type="caution">
    <text evidence="1">The sequence shown here is derived from an EMBL/GenBank/DDBJ whole genome shotgun (WGS) entry which is preliminary data.</text>
</comment>
<dbReference type="AlphaFoldDB" id="A0A4C1TN57"/>
<dbReference type="EMBL" id="BGZK01000070">
    <property type="protein sequence ID" value="GBP15190.1"/>
    <property type="molecule type" value="Genomic_DNA"/>
</dbReference>
<dbReference type="Proteomes" id="UP000299102">
    <property type="component" value="Unassembled WGS sequence"/>
</dbReference>
<organism evidence="1 2">
    <name type="scientific">Eumeta variegata</name>
    <name type="common">Bagworm moth</name>
    <name type="synonym">Eumeta japonica</name>
    <dbReference type="NCBI Taxonomy" id="151549"/>
    <lineage>
        <taxon>Eukaryota</taxon>
        <taxon>Metazoa</taxon>
        <taxon>Ecdysozoa</taxon>
        <taxon>Arthropoda</taxon>
        <taxon>Hexapoda</taxon>
        <taxon>Insecta</taxon>
        <taxon>Pterygota</taxon>
        <taxon>Neoptera</taxon>
        <taxon>Endopterygota</taxon>
        <taxon>Lepidoptera</taxon>
        <taxon>Glossata</taxon>
        <taxon>Ditrysia</taxon>
        <taxon>Tineoidea</taxon>
        <taxon>Psychidae</taxon>
        <taxon>Oiketicinae</taxon>
        <taxon>Eumeta</taxon>
    </lineage>
</organism>
<proteinExistence type="predicted"/>